<accession>A0A0S2SY43</accession>
<keyword evidence="2" id="KW-1185">Reference proteome</keyword>
<gene>
    <name evidence="1" type="ORF">BPPAER656_00420</name>
</gene>
<organism evidence="1 2">
    <name type="scientific">Pseudomonas phage YMC11/02/R656</name>
    <dbReference type="NCBI Taxonomy" id="1755689"/>
    <lineage>
        <taxon>Viruses</taxon>
        <taxon>Duplodnaviria</taxon>
        <taxon>Heunggongvirae</taxon>
        <taxon>Uroviricota</taxon>
        <taxon>Caudoviricetes</taxon>
        <taxon>Bugaksanvirus</taxon>
        <taxon>Bugaksanvirus R656</taxon>
    </lineage>
</organism>
<reference evidence="1 2" key="1">
    <citation type="submission" date="2015-10" db="EMBL/GenBank/DDBJ databases">
        <title>Complete Genome Sequence of the Pseudomonas phage YMC11/02/R656_PAE_BP.</title>
        <authorList>
            <person name="Jeon J."/>
            <person name="Yong D."/>
            <person name="Lee K."/>
        </authorList>
    </citation>
    <scope>NUCLEOTIDE SEQUENCE [LARGE SCALE GENOMIC DNA]</scope>
</reference>
<protein>
    <recommendedName>
        <fullName evidence="3">Lipoprotein</fullName>
    </recommendedName>
</protein>
<evidence type="ECO:0000313" key="1">
    <source>
        <dbReference type="EMBL" id="ALP47863.1"/>
    </source>
</evidence>
<dbReference type="Proteomes" id="UP000201818">
    <property type="component" value="Segment"/>
</dbReference>
<dbReference type="EMBL" id="KT968831">
    <property type="protein sequence ID" value="ALP47863.1"/>
    <property type="molecule type" value="Genomic_DNA"/>
</dbReference>
<proteinExistence type="predicted"/>
<dbReference type="KEGG" id="vg:26516095"/>
<evidence type="ECO:0000313" key="2">
    <source>
        <dbReference type="Proteomes" id="UP000201818"/>
    </source>
</evidence>
<name>A0A0S2SY43_9CAUD</name>
<dbReference type="GeneID" id="26516095"/>
<evidence type="ECO:0008006" key="3">
    <source>
        <dbReference type="Google" id="ProtNLM"/>
    </source>
</evidence>
<sequence>MFQKSMTCIVLCIAALSGCATPPPPAPKVQAPKPKTVSFELNDQQREHAMASVREVLKDPDSAKFSGLIGVRSIAAPPDKYSICGKVNAKNSYGGYTGFTRFAVLDSSVILADSTRFNREMVEIACRVTEK</sequence>
<dbReference type="RefSeq" id="YP_009187439.1">
    <property type="nucleotide sequence ID" value="NC_028657.1"/>
</dbReference>
<dbReference type="PROSITE" id="PS51257">
    <property type="entry name" value="PROKAR_LIPOPROTEIN"/>
    <property type="match status" value="1"/>
</dbReference>
<dbReference type="OrthoDB" id="29365at10239"/>